<dbReference type="EMBL" id="CAADFN010000117">
    <property type="protein sequence ID" value="VFK22360.1"/>
    <property type="molecule type" value="Genomic_DNA"/>
</dbReference>
<feature type="domain" description="ATPase AAA-type core" evidence="1">
    <location>
        <begin position="23"/>
        <end position="114"/>
    </location>
</feature>
<sequence length="184" mass="21081">MSEPIGERFMVTRKDGDLVAEKMFTYHPKADGTEARFEVRQESDGSQRLIELLPAFLKLSDSSSGSNNVYIIDEIDRSLHTLLTRKLIEAYLANCFKKSRSQLLLTTHDVLLMDQELLRRDEMWVTERNTLGISSLIPFSDYKDIRYDKDIRKSYLQGRMGGIPRFLFAEGSIPGLVREAEKAG</sequence>
<protein>
    <submittedName>
        <fullName evidence="2">AAA domain-containing protein, putative AbiEii toxin, Type IV TA system</fullName>
    </submittedName>
</protein>
<dbReference type="Pfam" id="PF13304">
    <property type="entry name" value="AAA_21"/>
    <property type="match status" value="1"/>
</dbReference>
<accession>A0A450WZA5</accession>
<dbReference type="PANTHER" id="PTHR40396">
    <property type="entry name" value="ATPASE-LIKE PROTEIN"/>
    <property type="match status" value="1"/>
</dbReference>
<dbReference type="GO" id="GO:0016887">
    <property type="term" value="F:ATP hydrolysis activity"/>
    <property type="evidence" value="ECO:0007669"/>
    <property type="project" value="InterPro"/>
</dbReference>
<dbReference type="GO" id="GO:0005524">
    <property type="term" value="F:ATP binding"/>
    <property type="evidence" value="ECO:0007669"/>
    <property type="project" value="InterPro"/>
</dbReference>
<dbReference type="InterPro" id="IPR027417">
    <property type="entry name" value="P-loop_NTPase"/>
</dbReference>
<dbReference type="SUPFAM" id="SSF52540">
    <property type="entry name" value="P-loop containing nucleoside triphosphate hydrolases"/>
    <property type="match status" value="1"/>
</dbReference>
<organism evidence="2">
    <name type="scientific">Candidatus Kentrum sp. LFY</name>
    <dbReference type="NCBI Taxonomy" id="2126342"/>
    <lineage>
        <taxon>Bacteria</taxon>
        <taxon>Pseudomonadati</taxon>
        <taxon>Pseudomonadota</taxon>
        <taxon>Gammaproteobacteria</taxon>
        <taxon>Candidatus Kentrum</taxon>
    </lineage>
</organism>
<reference evidence="2" key="1">
    <citation type="submission" date="2019-02" db="EMBL/GenBank/DDBJ databases">
        <authorList>
            <person name="Gruber-Vodicka R. H."/>
            <person name="Seah K. B. B."/>
        </authorList>
    </citation>
    <scope>NUCLEOTIDE SEQUENCE</scope>
    <source>
        <strain evidence="2">BECK_BY7</strain>
    </source>
</reference>
<proteinExistence type="predicted"/>
<dbReference type="PANTHER" id="PTHR40396:SF1">
    <property type="entry name" value="ATPASE AAA-TYPE CORE DOMAIN-CONTAINING PROTEIN"/>
    <property type="match status" value="1"/>
</dbReference>
<dbReference type="AlphaFoldDB" id="A0A450WZA5"/>
<gene>
    <name evidence="2" type="ORF">BECKLFY1418C_GA0070996_11176</name>
</gene>
<dbReference type="InterPro" id="IPR003959">
    <property type="entry name" value="ATPase_AAA_core"/>
</dbReference>
<evidence type="ECO:0000313" key="2">
    <source>
        <dbReference type="EMBL" id="VFK22360.1"/>
    </source>
</evidence>
<evidence type="ECO:0000259" key="1">
    <source>
        <dbReference type="Pfam" id="PF13304"/>
    </source>
</evidence>
<name>A0A450WZA5_9GAMM</name>
<dbReference type="Gene3D" id="3.40.50.300">
    <property type="entry name" value="P-loop containing nucleotide triphosphate hydrolases"/>
    <property type="match status" value="1"/>
</dbReference>